<evidence type="ECO:0000259" key="1">
    <source>
        <dbReference type="Pfam" id="PF02514"/>
    </source>
</evidence>
<keyword evidence="3" id="KW-1185">Reference proteome</keyword>
<dbReference type="HOGENOM" id="CLU_3094167_0_0_2"/>
<dbReference type="EMBL" id="CP001710">
    <property type="protein sequence ID" value="ADL58444.1"/>
    <property type="molecule type" value="Genomic_DNA"/>
</dbReference>
<dbReference type="Pfam" id="PF02514">
    <property type="entry name" value="CobN-Mg_chel"/>
    <property type="match status" value="1"/>
</dbReference>
<dbReference type="Proteomes" id="UP000000345">
    <property type="component" value="Chromosome"/>
</dbReference>
<name>D9PW46_METTM</name>
<dbReference type="PaxDb" id="79929-MTBMA_c08490"/>
<proteinExistence type="predicted"/>
<evidence type="ECO:0000313" key="2">
    <source>
        <dbReference type="EMBL" id="ADL58444.1"/>
    </source>
</evidence>
<organism evidence="2 3">
    <name type="scientific">Methanothermobacter marburgensis (strain ATCC BAA-927 / DSM 2133 / JCM 14651 / NBRC 100331 / OCM 82 / Marburg)</name>
    <name type="common">Methanobacterium thermoautotrophicum</name>
    <dbReference type="NCBI Taxonomy" id="79929"/>
    <lineage>
        <taxon>Archaea</taxon>
        <taxon>Methanobacteriati</taxon>
        <taxon>Methanobacteriota</taxon>
        <taxon>Methanomada group</taxon>
        <taxon>Methanobacteria</taxon>
        <taxon>Methanobacteriales</taxon>
        <taxon>Methanobacteriaceae</taxon>
        <taxon>Methanothermobacter</taxon>
    </lineage>
</organism>
<dbReference type="InterPro" id="IPR003672">
    <property type="entry name" value="CobN/Mg_chltase"/>
</dbReference>
<dbReference type="KEGG" id="mmg:MTBMA_c08490"/>
<dbReference type="STRING" id="79929.MTBMA_c08490"/>
<evidence type="ECO:0000313" key="3">
    <source>
        <dbReference type="Proteomes" id="UP000000345"/>
    </source>
</evidence>
<accession>D9PW46</accession>
<sequence>MRRRITENNPFAAVRMGETLLETAERGYWDAPDEVIERIGEMVLNIEYELE</sequence>
<dbReference type="AlphaFoldDB" id="D9PW46"/>
<feature type="domain" description="CobN/magnesium chelatase" evidence="1">
    <location>
        <begin position="1"/>
        <end position="35"/>
    </location>
</feature>
<gene>
    <name evidence="2" type="ordered locus">MTBMA_c08490</name>
</gene>
<reference key="1">
    <citation type="submission" date="2009-08" db="EMBL/GenBank/DDBJ databases">
        <title>The genome sequence of Methanothermobacter marburgensis.</title>
        <authorList>
            <person name="Kaster A."/>
            <person name="Seedorf H."/>
            <person name="Goenrich M."/>
            <person name="Wiezer A."/>
            <person name="Liesegang H."/>
            <person name="Thauer R."/>
            <person name="Gottschalk G."/>
        </authorList>
    </citation>
    <scope>NUCLEOTIDE SEQUENCE</scope>
    <source>
        <strain>Marburg</strain>
    </source>
</reference>
<protein>
    <submittedName>
        <fullName evidence="2">Cobaltochelatase subunit-like protein</fullName>
    </submittedName>
</protein>
<reference evidence="2 3" key="2">
    <citation type="journal article" date="2010" name="J. Bacteriol.">
        <title>Complete genome sequence of Methanothermobacter marburgensis, a methanoarchaeon model organism.</title>
        <authorList>
            <person name="Liesegang H."/>
            <person name="Kaster A.K."/>
            <person name="Wiezer A."/>
            <person name="Goenrich M."/>
            <person name="Wollherr A."/>
            <person name="Seedorf H."/>
            <person name="Gottschalk G."/>
            <person name="Thauer R.K."/>
        </authorList>
    </citation>
    <scope>NUCLEOTIDE SEQUENCE [LARGE SCALE GENOMIC DNA]</scope>
    <source>
        <strain evidence="3">ATCC BAA-927 / DSM 2133 / JCM 14651 / NBRC 100331 / OCM 82 / Marburg</strain>
    </source>
</reference>